<dbReference type="Gene3D" id="3.30.1380.10">
    <property type="match status" value="1"/>
</dbReference>
<feature type="domain" description="D-alanyl-D-alanine carboxypeptidase-like core" evidence="2">
    <location>
        <begin position="240"/>
        <end position="347"/>
    </location>
</feature>
<dbReference type="InterPro" id="IPR008258">
    <property type="entry name" value="Transglycosylase_SLT_dom_1"/>
</dbReference>
<evidence type="ECO:0000313" key="4">
    <source>
        <dbReference type="Proteomes" id="UP000440668"/>
    </source>
</evidence>
<comment type="caution">
    <text evidence="3">The sequence shown here is derived from an EMBL/GenBank/DDBJ whole genome shotgun (WGS) entry which is preliminary data.</text>
</comment>
<evidence type="ECO:0000259" key="2">
    <source>
        <dbReference type="Pfam" id="PF02557"/>
    </source>
</evidence>
<sequence>MHRAVGGSLIVGALLVGAIVAPVALSGDDAVAAPPSGGSGLLNVEAVPEPFRDALQAASTRCEGISGPVLAAQIEAESNWNPAATSPAGARGIAQFMPGTWETWGKDYSGDGRADVLDPVDAIGSQADYMCHLHEWVGIRLESRAINGDHLQLTLAAYNAGPGNVERAGGIPSFIETQRYVKRILATIPKYSGAPVGGVDAGGGPPVSSDGTYREAIKGSGRLDPSNLCQIPWARAGEVLRCDAAQALERLNDAYRAQFGADLGITDAYRDFASQVALYATKPALAAKPGYSNHGWGLAVDLAGIGSEGSTRHAWLRANAPAYGWQHPSWARTGGSRPESWHWEFVGTGS</sequence>
<feature type="domain" description="Transglycosylase SLT" evidence="1">
    <location>
        <begin position="63"/>
        <end position="170"/>
    </location>
</feature>
<organism evidence="3 4">
    <name type="scientific">Cellulosimicrobium composti</name>
    <dbReference type="NCBI Taxonomy" id="2672572"/>
    <lineage>
        <taxon>Bacteria</taxon>
        <taxon>Bacillati</taxon>
        <taxon>Actinomycetota</taxon>
        <taxon>Actinomycetes</taxon>
        <taxon>Micrococcales</taxon>
        <taxon>Promicromonosporaceae</taxon>
        <taxon>Cellulosimicrobium</taxon>
    </lineage>
</organism>
<dbReference type="SUPFAM" id="SSF53955">
    <property type="entry name" value="Lysozyme-like"/>
    <property type="match status" value="1"/>
</dbReference>
<dbReference type="Gene3D" id="1.10.530.10">
    <property type="match status" value="1"/>
</dbReference>
<dbReference type="InterPro" id="IPR009045">
    <property type="entry name" value="Zn_M74/Hedgehog-like"/>
</dbReference>
<dbReference type="GO" id="GO:0006508">
    <property type="term" value="P:proteolysis"/>
    <property type="evidence" value="ECO:0007669"/>
    <property type="project" value="InterPro"/>
</dbReference>
<dbReference type="Pfam" id="PF01464">
    <property type="entry name" value="SLT"/>
    <property type="match status" value="1"/>
</dbReference>
<dbReference type="SUPFAM" id="SSF55166">
    <property type="entry name" value="Hedgehog/DD-peptidase"/>
    <property type="match status" value="1"/>
</dbReference>
<evidence type="ECO:0000313" key="3">
    <source>
        <dbReference type="EMBL" id="MTG90120.1"/>
    </source>
</evidence>
<dbReference type="CDD" id="cd14814">
    <property type="entry name" value="Peptidase_M15"/>
    <property type="match status" value="1"/>
</dbReference>
<evidence type="ECO:0000259" key="1">
    <source>
        <dbReference type="Pfam" id="PF01464"/>
    </source>
</evidence>
<dbReference type="CDD" id="cd13399">
    <property type="entry name" value="Slt35-like"/>
    <property type="match status" value="1"/>
</dbReference>
<gene>
    <name evidence="3" type="ORF">GJV82_14365</name>
</gene>
<dbReference type="InterPro" id="IPR023346">
    <property type="entry name" value="Lysozyme-like_dom_sf"/>
</dbReference>
<dbReference type="AlphaFoldDB" id="A0A6N7ZLA2"/>
<dbReference type="GO" id="GO:0008233">
    <property type="term" value="F:peptidase activity"/>
    <property type="evidence" value="ECO:0007669"/>
    <property type="project" value="InterPro"/>
</dbReference>
<dbReference type="InterPro" id="IPR003709">
    <property type="entry name" value="VanY-like_core_dom"/>
</dbReference>
<dbReference type="Pfam" id="PF02557">
    <property type="entry name" value="VanY"/>
    <property type="match status" value="1"/>
</dbReference>
<dbReference type="PANTHER" id="PTHR37423:SF2">
    <property type="entry name" value="MEMBRANE-BOUND LYTIC MUREIN TRANSGLYCOSYLASE C"/>
    <property type="match status" value="1"/>
</dbReference>
<proteinExistence type="predicted"/>
<name>A0A6N7ZLA2_9MICO</name>
<dbReference type="Proteomes" id="UP000440668">
    <property type="component" value="Unassembled WGS sequence"/>
</dbReference>
<accession>A0A6N7ZLA2</accession>
<protein>
    <submittedName>
        <fullName evidence="3">Transglycosylase SLT domain-containing protein</fullName>
    </submittedName>
</protein>
<dbReference type="EMBL" id="WMKA01000038">
    <property type="protein sequence ID" value="MTG90120.1"/>
    <property type="molecule type" value="Genomic_DNA"/>
</dbReference>
<reference evidence="3 4" key="1">
    <citation type="submission" date="2019-11" db="EMBL/GenBank/DDBJ databases">
        <title>Cellulosimicrobium composti sp. nov. isolated from a compost.</title>
        <authorList>
            <person name="Yang Y."/>
        </authorList>
    </citation>
    <scope>NUCLEOTIDE SEQUENCE [LARGE SCALE GENOMIC DNA]</scope>
    <source>
        <strain evidence="3 4">BIT-GX5</strain>
    </source>
</reference>
<dbReference type="PANTHER" id="PTHR37423">
    <property type="entry name" value="SOLUBLE LYTIC MUREIN TRANSGLYCOSYLASE-RELATED"/>
    <property type="match status" value="1"/>
</dbReference>